<organism evidence="2 3">
    <name type="scientific">Aduncisulcus paluster</name>
    <dbReference type="NCBI Taxonomy" id="2918883"/>
    <lineage>
        <taxon>Eukaryota</taxon>
        <taxon>Metamonada</taxon>
        <taxon>Carpediemonas-like organisms</taxon>
        <taxon>Aduncisulcus</taxon>
    </lineage>
</organism>
<gene>
    <name evidence="2" type="ORF">ADUPG1_013242</name>
</gene>
<protein>
    <submittedName>
        <fullName evidence="2">Uncharacterized protein</fullName>
    </submittedName>
</protein>
<dbReference type="Proteomes" id="UP001057375">
    <property type="component" value="Unassembled WGS sequence"/>
</dbReference>
<feature type="compositionally biased region" description="Basic residues" evidence="1">
    <location>
        <begin position="126"/>
        <end position="135"/>
    </location>
</feature>
<feature type="region of interest" description="Disordered" evidence="1">
    <location>
        <begin position="50"/>
        <end position="70"/>
    </location>
</feature>
<comment type="caution">
    <text evidence="2">The sequence shown here is derived from an EMBL/GenBank/DDBJ whole genome shotgun (WGS) entry which is preliminary data.</text>
</comment>
<dbReference type="EMBL" id="BQXS01012636">
    <property type="protein sequence ID" value="GKT26108.1"/>
    <property type="molecule type" value="Genomic_DNA"/>
</dbReference>
<accession>A0ABQ5K295</accession>
<feature type="region of interest" description="Disordered" evidence="1">
    <location>
        <begin position="89"/>
        <end position="206"/>
    </location>
</feature>
<evidence type="ECO:0000313" key="3">
    <source>
        <dbReference type="Proteomes" id="UP001057375"/>
    </source>
</evidence>
<proteinExistence type="predicted"/>
<sequence>MTESESELDPAALNVIERNGRLILDDQAHELEDKIAKDLELTAKSVDEVPATAEEPSVLSGASNGGVARRIRKPCSPIGVLNVLSTVPTRKGNVAPGHSKTPSSSTMVIKRPGTSHVWAVCSVTKKTSHKKKSPEKRRSKEAARAKPSSQEKKHDLEDSKSEKTAKHSRTESQSDSFEMESEPKPKKEVHKESFKEEESKKPDATAEMAVEMLSQVGISEEEPRRFHSSSHGGIFGPAKSPSPEELRIRAMQEEMAKMKQTIEELMKRNADQGLHSSTSSVSSASVRPVVVLAQSATPPMLKEIEDVALHEWATKLDLYMLAFAAGMNPHTGSRRSFSRRKEGDKESEEEDSGNQDVSELSESPEHPGKYWGIKSTKGAFPPCVYCGMSNHPAPCCLRKDGGASKPFGTHNVPLTKEEISKYWAELRAMYKKAPEQMSPMHVIMSLVFPSFVSQDSLDNPSSFVHGA</sequence>
<feature type="region of interest" description="Disordered" evidence="1">
    <location>
        <begin position="218"/>
        <end position="243"/>
    </location>
</feature>
<evidence type="ECO:0000313" key="2">
    <source>
        <dbReference type="EMBL" id="GKT26108.1"/>
    </source>
</evidence>
<feature type="compositionally biased region" description="Basic and acidic residues" evidence="1">
    <location>
        <begin position="136"/>
        <end position="172"/>
    </location>
</feature>
<feature type="compositionally biased region" description="Basic and acidic residues" evidence="1">
    <location>
        <begin position="181"/>
        <end position="204"/>
    </location>
</feature>
<name>A0ABQ5K295_9EUKA</name>
<evidence type="ECO:0000256" key="1">
    <source>
        <dbReference type="SAM" id="MobiDB-lite"/>
    </source>
</evidence>
<keyword evidence="3" id="KW-1185">Reference proteome</keyword>
<reference evidence="2" key="1">
    <citation type="submission" date="2022-03" db="EMBL/GenBank/DDBJ databases">
        <title>Draft genome sequence of Aduncisulcus paluster, a free-living microaerophilic Fornicata.</title>
        <authorList>
            <person name="Yuyama I."/>
            <person name="Kume K."/>
            <person name="Tamura T."/>
            <person name="Inagaki Y."/>
            <person name="Hashimoto T."/>
        </authorList>
    </citation>
    <scope>NUCLEOTIDE SEQUENCE</scope>
    <source>
        <strain evidence="2">NY0171</strain>
    </source>
</reference>
<feature type="region of interest" description="Disordered" evidence="1">
    <location>
        <begin position="330"/>
        <end position="368"/>
    </location>
</feature>